<dbReference type="AlphaFoldDB" id="A0A8J5J8M1"/>
<keyword evidence="3" id="KW-1185">Reference proteome</keyword>
<comment type="caution">
    <text evidence="2">The sequence shown here is derived from an EMBL/GenBank/DDBJ whole genome shotgun (WGS) entry which is preliminary data.</text>
</comment>
<dbReference type="Proteomes" id="UP000709295">
    <property type="component" value="Unassembled WGS sequence"/>
</dbReference>
<dbReference type="GO" id="GO:0003676">
    <property type="term" value="F:nucleic acid binding"/>
    <property type="evidence" value="ECO:0007669"/>
    <property type="project" value="InterPro"/>
</dbReference>
<dbReference type="InterPro" id="IPR004875">
    <property type="entry name" value="DDE_SF_endonuclease_dom"/>
</dbReference>
<name>A0A8J5J8M1_9STRA</name>
<gene>
    <name evidence="2" type="ORF">JG688_00005196</name>
</gene>
<evidence type="ECO:0000313" key="3">
    <source>
        <dbReference type="Proteomes" id="UP000709295"/>
    </source>
</evidence>
<evidence type="ECO:0000313" key="2">
    <source>
        <dbReference type="EMBL" id="KAG6969753.1"/>
    </source>
</evidence>
<sequence length="171" mass="18592">MTVVGAVSATGAAIPPLLVVPGVRLFMEDIAALSIKGSAITGDPIGNVAHLKKRVVLIVDNSSTQIDAQATETCVEYGIMLVTLPANATHLFQQLDVALFKPFKDCVHDLMLERLCPINDLAVRKTNIIEMACTAYRRALIDKPTSAIYGFRKCGIWPLSLVELRSRLVFV</sequence>
<organism evidence="2 3">
    <name type="scientific">Phytophthora aleatoria</name>
    <dbReference type="NCBI Taxonomy" id="2496075"/>
    <lineage>
        <taxon>Eukaryota</taxon>
        <taxon>Sar</taxon>
        <taxon>Stramenopiles</taxon>
        <taxon>Oomycota</taxon>
        <taxon>Peronosporomycetes</taxon>
        <taxon>Peronosporales</taxon>
        <taxon>Peronosporaceae</taxon>
        <taxon>Phytophthora</taxon>
    </lineage>
</organism>
<feature type="domain" description="DDE-1" evidence="1">
    <location>
        <begin position="50"/>
        <end position="116"/>
    </location>
</feature>
<protein>
    <recommendedName>
        <fullName evidence="1">DDE-1 domain-containing protein</fullName>
    </recommendedName>
</protein>
<evidence type="ECO:0000259" key="1">
    <source>
        <dbReference type="Pfam" id="PF03184"/>
    </source>
</evidence>
<reference evidence="2" key="1">
    <citation type="submission" date="2021-01" db="EMBL/GenBank/DDBJ databases">
        <title>Phytophthora aleatoria, a newly-described species from Pinus radiata is distinct from Phytophthora cactorum isolates based on comparative genomics.</title>
        <authorList>
            <person name="Mcdougal R."/>
            <person name="Panda P."/>
            <person name="Williams N."/>
            <person name="Studholme D.J."/>
        </authorList>
    </citation>
    <scope>NUCLEOTIDE SEQUENCE</scope>
    <source>
        <strain evidence="2">NZFS 4037</strain>
    </source>
</reference>
<accession>A0A8J5J8M1</accession>
<proteinExistence type="predicted"/>
<dbReference type="EMBL" id="JAENGY010000201">
    <property type="protein sequence ID" value="KAG6969753.1"/>
    <property type="molecule type" value="Genomic_DNA"/>
</dbReference>
<dbReference type="Pfam" id="PF03184">
    <property type="entry name" value="DDE_1"/>
    <property type="match status" value="1"/>
</dbReference>